<feature type="transmembrane region" description="Helical" evidence="1">
    <location>
        <begin position="31"/>
        <end position="50"/>
    </location>
</feature>
<reference evidence="2 3" key="1">
    <citation type="submission" date="2017-04" db="EMBL/GenBank/DDBJ databases">
        <title>The genome sequence of Parageobacillus galactosidasius DSM 18751.</title>
        <authorList>
            <person name="Ramaloko W.T."/>
            <person name="Koen N."/>
            <person name="Polliack S."/>
            <person name="Aliyu H."/>
            <person name="Lebre P."/>
            <person name="Mohr T."/>
            <person name="Oswald F."/>
            <person name="Zwick M."/>
            <person name="Neumann A."/>
            <person name="Syldatk C."/>
            <person name="Cowan D."/>
            <person name="De Maayer P."/>
        </authorList>
    </citation>
    <scope>NUCLEOTIDE SEQUENCE [LARGE SCALE GENOMIC DNA]</scope>
    <source>
        <strain evidence="2 3">DSM 18751</strain>
    </source>
</reference>
<evidence type="ECO:0000313" key="3">
    <source>
        <dbReference type="Proteomes" id="UP000198394"/>
    </source>
</evidence>
<proteinExistence type="predicted"/>
<keyword evidence="3" id="KW-1185">Reference proteome</keyword>
<protein>
    <submittedName>
        <fullName evidence="2">Uncharacterized protein</fullName>
    </submittedName>
</protein>
<gene>
    <name evidence="2" type="ORF">B9L23_04835</name>
</gene>
<keyword evidence="1" id="KW-0812">Transmembrane</keyword>
<feature type="transmembrane region" description="Helical" evidence="1">
    <location>
        <begin position="7"/>
        <end position="25"/>
    </location>
</feature>
<evidence type="ECO:0000256" key="1">
    <source>
        <dbReference type="SAM" id="Phobius"/>
    </source>
</evidence>
<dbReference type="AlphaFoldDB" id="A0A226QQD1"/>
<comment type="caution">
    <text evidence="2">The sequence shown here is derived from an EMBL/GenBank/DDBJ whole genome shotgun (WGS) entry which is preliminary data.</text>
</comment>
<accession>A0A226QQD1</accession>
<organism evidence="2 3">
    <name type="scientific">Parageobacillus galactosidasius</name>
    <dbReference type="NCBI Taxonomy" id="883812"/>
    <lineage>
        <taxon>Bacteria</taxon>
        <taxon>Bacillati</taxon>
        <taxon>Bacillota</taxon>
        <taxon>Bacilli</taxon>
        <taxon>Bacillales</taxon>
        <taxon>Anoxybacillaceae</taxon>
        <taxon>Parageobacillus</taxon>
    </lineage>
</organism>
<evidence type="ECO:0000313" key="2">
    <source>
        <dbReference type="EMBL" id="OXB94224.1"/>
    </source>
</evidence>
<name>A0A226QQD1_9BACL</name>
<sequence>MKEFLSSFLLITSWLIFAISGYLFIWTIFFVYAIVPAFLSLAVGLFCFYCSKKLDSNIKKNS</sequence>
<dbReference type="Proteomes" id="UP000198394">
    <property type="component" value="Unassembled WGS sequence"/>
</dbReference>
<keyword evidence="1" id="KW-0472">Membrane</keyword>
<dbReference type="EMBL" id="NDYL01000001">
    <property type="protein sequence ID" value="OXB94224.1"/>
    <property type="molecule type" value="Genomic_DNA"/>
</dbReference>
<keyword evidence="1" id="KW-1133">Transmembrane helix</keyword>